<dbReference type="GO" id="GO:0008270">
    <property type="term" value="F:zinc ion binding"/>
    <property type="evidence" value="ECO:0007669"/>
    <property type="project" value="TreeGrafter"/>
</dbReference>
<dbReference type="GO" id="GO:0045892">
    <property type="term" value="P:negative regulation of DNA-templated transcription"/>
    <property type="evidence" value="ECO:0007669"/>
    <property type="project" value="TreeGrafter"/>
</dbReference>
<accession>A0A2A4T300</accession>
<dbReference type="Pfam" id="PF01475">
    <property type="entry name" value="FUR"/>
    <property type="match status" value="1"/>
</dbReference>
<dbReference type="AlphaFoldDB" id="A0A2A4T300"/>
<dbReference type="SUPFAM" id="SSF46785">
    <property type="entry name" value="Winged helix' DNA-binding domain"/>
    <property type="match status" value="1"/>
</dbReference>
<name>A0A2A4T300_9DELT</name>
<dbReference type="GO" id="GO:0000976">
    <property type="term" value="F:transcription cis-regulatory region binding"/>
    <property type="evidence" value="ECO:0007669"/>
    <property type="project" value="TreeGrafter"/>
</dbReference>
<dbReference type="CDD" id="cd07153">
    <property type="entry name" value="Fur_like"/>
    <property type="match status" value="1"/>
</dbReference>
<dbReference type="EMBL" id="NVSR01000043">
    <property type="protein sequence ID" value="PCI27986.1"/>
    <property type="molecule type" value="Genomic_DNA"/>
</dbReference>
<dbReference type="InterPro" id="IPR036390">
    <property type="entry name" value="WH_DNA-bd_sf"/>
</dbReference>
<comment type="caution">
    <text evidence="1">The sequence shown here is derived from an EMBL/GenBank/DDBJ whole genome shotgun (WGS) entry which is preliminary data.</text>
</comment>
<gene>
    <name evidence="1" type="ORF">COB67_07280</name>
</gene>
<dbReference type="GO" id="GO:1900376">
    <property type="term" value="P:regulation of secondary metabolite biosynthetic process"/>
    <property type="evidence" value="ECO:0007669"/>
    <property type="project" value="TreeGrafter"/>
</dbReference>
<evidence type="ECO:0000313" key="2">
    <source>
        <dbReference type="Proteomes" id="UP000218113"/>
    </source>
</evidence>
<dbReference type="InterPro" id="IPR002481">
    <property type="entry name" value="FUR"/>
</dbReference>
<protein>
    <submittedName>
        <fullName evidence="1">Uncharacterized protein</fullName>
    </submittedName>
</protein>
<dbReference type="GO" id="GO:0003700">
    <property type="term" value="F:DNA-binding transcription factor activity"/>
    <property type="evidence" value="ECO:0007669"/>
    <property type="project" value="InterPro"/>
</dbReference>
<proteinExistence type="predicted"/>
<dbReference type="Gene3D" id="1.10.10.10">
    <property type="entry name" value="Winged helix-like DNA-binding domain superfamily/Winged helix DNA-binding domain"/>
    <property type="match status" value="1"/>
</dbReference>
<dbReference type="Proteomes" id="UP000218113">
    <property type="component" value="Unassembled WGS sequence"/>
</dbReference>
<dbReference type="PANTHER" id="PTHR33202">
    <property type="entry name" value="ZINC UPTAKE REGULATION PROTEIN"/>
    <property type="match status" value="1"/>
</dbReference>
<evidence type="ECO:0000313" key="1">
    <source>
        <dbReference type="EMBL" id="PCI27986.1"/>
    </source>
</evidence>
<dbReference type="PANTHER" id="PTHR33202:SF7">
    <property type="entry name" value="FERRIC UPTAKE REGULATION PROTEIN"/>
    <property type="match status" value="1"/>
</dbReference>
<organism evidence="1 2">
    <name type="scientific">SAR324 cluster bacterium</name>
    <dbReference type="NCBI Taxonomy" id="2024889"/>
    <lineage>
        <taxon>Bacteria</taxon>
        <taxon>Deltaproteobacteria</taxon>
        <taxon>SAR324 cluster</taxon>
    </lineage>
</organism>
<sequence length="139" mass="15711">MQLMTQTDPNELKAALREKNINPTIQRLAILECLRSTRSHPTVEEVKKMVEARLPMISTATVYNVLNNFEKNGLARAISVHRNSPQRFDGDLSPHHHLFEDSSQSLIDIPIESVSIDPKILEQYNISGVEIILKGVKRA</sequence>
<dbReference type="InterPro" id="IPR036388">
    <property type="entry name" value="WH-like_DNA-bd_sf"/>
</dbReference>
<reference evidence="2" key="1">
    <citation type="submission" date="2017-08" db="EMBL/GenBank/DDBJ databases">
        <title>A dynamic microbial community with high functional redundancy inhabits the cold, oxic subseafloor aquifer.</title>
        <authorList>
            <person name="Tully B.J."/>
            <person name="Wheat C.G."/>
            <person name="Glazer B.T."/>
            <person name="Huber J.A."/>
        </authorList>
    </citation>
    <scope>NUCLEOTIDE SEQUENCE [LARGE SCALE GENOMIC DNA]</scope>
</reference>